<gene>
    <name evidence="1" type="ORF">BHK98_02620</name>
</gene>
<dbReference type="OrthoDB" id="9800475at2"/>
<dbReference type="STRING" id="1261640.BHK98_02620"/>
<evidence type="ECO:0000313" key="1">
    <source>
        <dbReference type="EMBL" id="OLR55056.1"/>
    </source>
</evidence>
<accession>A0A1Q9JFP5</accession>
<keyword evidence="2" id="KW-1185">Reference proteome</keyword>
<dbReference type="AlphaFoldDB" id="A0A1Q9JFP5"/>
<organism evidence="1 2">
    <name type="scientific">Hornefia porci</name>
    <dbReference type="NCBI Taxonomy" id="2652292"/>
    <lineage>
        <taxon>Bacteria</taxon>
        <taxon>Bacillati</taxon>
        <taxon>Bacillota</taxon>
        <taxon>Clostridia</taxon>
        <taxon>Peptostreptococcales</taxon>
        <taxon>Anaerovoracaceae</taxon>
        <taxon>Hornefia</taxon>
    </lineage>
</organism>
<reference evidence="1 2" key="1">
    <citation type="journal article" date="2016" name="Appl. Environ. Microbiol.">
        <title>Function and Phylogeny of Bacterial Butyryl Coenzyme A:Acetate Transferases and Their Diversity in the Proximal Colon of Swine.</title>
        <authorList>
            <person name="Trachsel J."/>
            <person name="Bayles D.O."/>
            <person name="Looft T."/>
            <person name="Levine U.Y."/>
            <person name="Allen H.K."/>
        </authorList>
    </citation>
    <scope>NUCLEOTIDE SEQUENCE [LARGE SCALE GENOMIC DNA]</scope>
    <source>
        <strain evidence="1 2">68-3-10</strain>
    </source>
</reference>
<evidence type="ECO:0000313" key="2">
    <source>
        <dbReference type="Proteomes" id="UP000187404"/>
    </source>
</evidence>
<proteinExistence type="predicted"/>
<sequence length="113" mass="13058">MKFLRKDNQITFCGEYPIDKNDPAAAKEAIELTLPEGFSKKAKECWDYFDGAAFIFEYKGRLVITDEAVELTEAGDGSRTNPWGAPRWIVDSWEELEQILEETYDELKEEEII</sequence>
<protein>
    <submittedName>
        <fullName evidence="1">Uncharacterized protein</fullName>
    </submittedName>
</protein>
<name>A0A1Q9JFP5_9FIRM</name>
<dbReference type="EMBL" id="MJIE01000001">
    <property type="protein sequence ID" value="OLR55056.1"/>
    <property type="molecule type" value="Genomic_DNA"/>
</dbReference>
<dbReference type="RefSeq" id="WP_075712056.1">
    <property type="nucleotide sequence ID" value="NZ_MJIE01000001.1"/>
</dbReference>
<dbReference type="Proteomes" id="UP000187404">
    <property type="component" value="Unassembled WGS sequence"/>
</dbReference>
<comment type="caution">
    <text evidence="1">The sequence shown here is derived from an EMBL/GenBank/DDBJ whole genome shotgun (WGS) entry which is preliminary data.</text>
</comment>